<protein>
    <submittedName>
        <fullName evidence="1">Phosphatase with y to tensin</fullName>
    </submittedName>
</protein>
<dbReference type="Proteomes" id="UP001056778">
    <property type="component" value="Chromosome 8"/>
</dbReference>
<evidence type="ECO:0000313" key="2">
    <source>
        <dbReference type="Proteomes" id="UP001056778"/>
    </source>
</evidence>
<gene>
    <name evidence="1" type="ORF">MML48_8g00019900</name>
</gene>
<reference evidence="1" key="1">
    <citation type="submission" date="2022-04" db="EMBL/GenBank/DDBJ databases">
        <title>Chromosome-scale genome assembly of Holotrichia oblita Faldermann.</title>
        <authorList>
            <person name="Rongchong L."/>
        </authorList>
    </citation>
    <scope>NUCLEOTIDE SEQUENCE</scope>
    <source>
        <strain evidence="1">81SQS9</strain>
    </source>
</reference>
<sequence length="193" mass="22391">MGFPASNIEGVYRNNIDDVVRFLETKHKNHYKIYNLCSERSYDTTKFHNRVEIFPFDDHNPPKIELIKPFCMNVQEWLKSHKDNVAVVHCKAGKGRTGTMICCYLLHSGDFSNAEEALNYYGNKRTQDRKGVTIPSQLRYVHYYAQIMQETSHVQTGNTLYTKNQTGTATVFHWRTRICLLRHLAAESEGNGR</sequence>
<keyword evidence="2" id="KW-1185">Reference proteome</keyword>
<evidence type="ECO:0000313" key="1">
    <source>
        <dbReference type="EMBL" id="KAI4455929.1"/>
    </source>
</evidence>
<proteinExistence type="predicted"/>
<comment type="caution">
    <text evidence="1">The sequence shown here is derived from an EMBL/GenBank/DDBJ whole genome shotgun (WGS) entry which is preliminary data.</text>
</comment>
<accession>A0ACB9SPL3</accession>
<name>A0ACB9SPL3_HOLOL</name>
<dbReference type="EMBL" id="CM043022">
    <property type="protein sequence ID" value="KAI4455929.1"/>
    <property type="molecule type" value="Genomic_DNA"/>
</dbReference>
<organism evidence="1 2">
    <name type="scientific">Holotrichia oblita</name>
    <name type="common">Chafer beetle</name>
    <dbReference type="NCBI Taxonomy" id="644536"/>
    <lineage>
        <taxon>Eukaryota</taxon>
        <taxon>Metazoa</taxon>
        <taxon>Ecdysozoa</taxon>
        <taxon>Arthropoda</taxon>
        <taxon>Hexapoda</taxon>
        <taxon>Insecta</taxon>
        <taxon>Pterygota</taxon>
        <taxon>Neoptera</taxon>
        <taxon>Endopterygota</taxon>
        <taxon>Coleoptera</taxon>
        <taxon>Polyphaga</taxon>
        <taxon>Scarabaeiformia</taxon>
        <taxon>Scarabaeidae</taxon>
        <taxon>Melolonthinae</taxon>
        <taxon>Holotrichia</taxon>
    </lineage>
</organism>